<evidence type="ECO:0000313" key="3">
    <source>
        <dbReference type="Proteomes" id="UP000316639"/>
    </source>
</evidence>
<proteinExistence type="predicted"/>
<dbReference type="OrthoDB" id="193443at2"/>
<sequence>MDSLVVTYVIYIVLSVGLTVWVGRVLSSNGKVFLVDVFRGNEELAVTVNRLLVVGFYLVNLGFVSWFLRTRDTVEEARQVFETLSVKVGTVLVVLGVLHITNVIVLSKMRRRSIMDAQAEPPIVPTAHTVVTA</sequence>
<protein>
    <submittedName>
        <fullName evidence="2">Uncharacterized protein</fullName>
    </submittedName>
</protein>
<dbReference type="AlphaFoldDB" id="A0A563EXG0"/>
<feature type="transmembrane region" description="Helical" evidence="1">
    <location>
        <begin position="88"/>
        <end position="106"/>
    </location>
</feature>
<feature type="transmembrane region" description="Helical" evidence="1">
    <location>
        <begin position="6"/>
        <end position="27"/>
    </location>
</feature>
<feature type="transmembrane region" description="Helical" evidence="1">
    <location>
        <begin position="48"/>
        <end position="68"/>
    </location>
</feature>
<keyword evidence="1" id="KW-0472">Membrane</keyword>
<dbReference type="RefSeq" id="WP_146351034.1">
    <property type="nucleotide sequence ID" value="NZ_VOBR01000006.1"/>
</dbReference>
<gene>
    <name evidence="2" type="ORF">FKR81_11755</name>
</gene>
<keyword evidence="1" id="KW-1133">Transmembrane helix</keyword>
<evidence type="ECO:0000256" key="1">
    <source>
        <dbReference type="SAM" id="Phobius"/>
    </source>
</evidence>
<keyword evidence="1" id="KW-0812">Transmembrane</keyword>
<name>A0A563EXG0_9PSEU</name>
<dbReference type="Proteomes" id="UP000316639">
    <property type="component" value="Unassembled WGS sequence"/>
</dbReference>
<keyword evidence="3" id="KW-1185">Reference proteome</keyword>
<evidence type="ECO:0000313" key="2">
    <source>
        <dbReference type="EMBL" id="TWP52238.1"/>
    </source>
</evidence>
<comment type="caution">
    <text evidence="2">The sequence shown here is derived from an EMBL/GenBank/DDBJ whole genome shotgun (WGS) entry which is preliminary data.</text>
</comment>
<organism evidence="2 3">
    <name type="scientific">Lentzea tibetensis</name>
    <dbReference type="NCBI Taxonomy" id="2591470"/>
    <lineage>
        <taxon>Bacteria</taxon>
        <taxon>Bacillati</taxon>
        <taxon>Actinomycetota</taxon>
        <taxon>Actinomycetes</taxon>
        <taxon>Pseudonocardiales</taxon>
        <taxon>Pseudonocardiaceae</taxon>
        <taxon>Lentzea</taxon>
    </lineage>
</organism>
<accession>A0A563EXG0</accession>
<dbReference type="EMBL" id="VOBR01000006">
    <property type="protein sequence ID" value="TWP52238.1"/>
    <property type="molecule type" value="Genomic_DNA"/>
</dbReference>
<reference evidence="2 3" key="1">
    <citation type="submission" date="2019-07" db="EMBL/GenBank/DDBJ databases">
        <title>Lentzea xizangensis sp. nov., isolated from Qinghai-Tibetan Plateau Soils.</title>
        <authorList>
            <person name="Huang J."/>
        </authorList>
    </citation>
    <scope>NUCLEOTIDE SEQUENCE [LARGE SCALE GENOMIC DNA]</scope>
    <source>
        <strain evidence="2 3">FXJ1.1311</strain>
    </source>
</reference>